<dbReference type="PROSITE" id="PS00108">
    <property type="entry name" value="PROTEIN_KINASE_ST"/>
    <property type="match status" value="1"/>
</dbReference>
<reference evidence="8 9" key="1">
    <citation type="journal article" date="2015" name="Genome Biol.">
        <title>Comparative genomics of Steinernema reveals deeply conserved gene regulatory networks.</title>
        <authorList>
            <person name="Dillman A.R."/>
            <person name="Macchietto M."/>
            <person name="Porter C.F."/>
            <person name="Rogers A."/>
            <person name="Williams B."/>
            <person name="Antoshechkin I."/>
            <person name="Lee M.M."/>
            <person name="Goodwin Z."/>
            <person name="Lu X."/>
            <person name="Lewis E.E."/>
            <person name="Goodrich-Blair H."/>
            <person name="Stock S.P."/>
            <person name="Adams B.J."/>
            <person name="Sternberg P.W."/>
            <person name="Mortazavi A."/>
        </authorList>
    </citation>
    <scope>NUCLEOTIDE SEQUENCE [LARGE SCALE GENOMIC DNA]</scope>
    <source>
        <strain evidence="8 9">ALL</strain>
    </source>
</reference>
<evidence type="ECO:0000256" key="4">
    <source>
        <dbReference type="ARBA" id="ARBA00022777"/>
    </source>
</evidence>
<dbReference type="GO" id="GO:0004674">
    <property type="term" value="F:protein serine/threonine kinase activity"/>
    <property type="evidence" value="ECO:0007669"/>
    <property type="project" value="UniProtKB-KW"/>
</dbReference>
<dbReference type="PROSITE" id="PS50011">
    <property type="entry name" value="PROTEIN_KINASE_DOM"/>
    <property type="match status" value="1"/>
</dbReference>
<evidence type="ECO:0000256" key="6">
    <source>
        <dbReference type="PROSITE-ProRule" id="PRU10141"/>
    </source>
</evidence>
<reference evidence="8 9" key="2">
    <citation type="journal article" date="2019" name="G3 (Bethesda)">
        <title>Hybrid Assembly of the Genome of the Entomopathogenic Nematode Steinernema carpocapsae Identifies the X-Chromosome.</title>
        <authorList>
            <person name="Serra L."/>
            <person name="Macchietto M."/>
            <person name="Macias-Munoz A."/>
            <person name="McGill C.J."/>
            <person name="Rodriguez I.M."/>
            <person name="Rodriguez B."/>
            <person name="Murad R."/>
            <person name="Mortazavi A."/>
        </authorList>
    </citation>
    <scope>NUCLEOTIDE SEQUENCE [LARGE SCALE GENOMIC DNA]</scope>
    <source>
        <strain evidence="8 9">ALL</strain>
    </source>
</reference>
<dbReference type="InterPro" id="IPR011009">
    <property type="entry name" value="Kinase-like_dom_sf"/>
</dbReference>
<keyword evidence="9" id="KW-1185">Reference proteome</keyword>
<name>A0A4U5MT07_STECR</name>
<evidence type="ECO:0000259" key="7">
    <source>
        <dbReference type="PROSITE" id="PS50011"/>
    </source>
</evidence>
<evidence type="ECO:0000256" key="1">
    <source>
        <dbReference type="ARBA" id="ARBA00022527"/>
    </source>
</evidence>
<proteinExistence type="predicted"/>
<keyword evidence="1" id="KW-0723">Serine/threonine-protein kinase</keyword>
<dbReference type="SMART" id="SM00220">
    <property type="entry name" value="S_TKc"/>
    <property type="match status" value="1"/>
</dbReference>
<dbReference type="AlphaFoldDB" id="A0A4U5MT07"/>
<evidence type="ECO:0000256" key="5">
    <source>
        <dbReference type="ARBA" id="ARBA00022840"/>
    </source>
</evidence>
<feature type="domain" description="Protein kinase" evidence="7">
    <location>
        <begin position="224"/>
        <end position="491"/>
    </location>
</feature>
<gene>
    <name evidence="8" type="ORF">L596_020243</name>
</gene>
<comment type="caution">
    <text evidence="8">The sequence shown here is derived from an EMBL/GenBank/DDBJ whole genome shotgun (WGS) entry which is preliminary data.</text>
</comment>
<dbReference type="GO" id="GO:0005524">
    <property type="term" value="F:ATP binding"/>
    <property type="evidence" value="ECO:0007669"/>
    <property type="project" value="UniProtKB-UniRule"/>
</dbReference>
<dbReference type="OrthoDB" id="5864419at2759"/>
<dbReference type="InterPro" id="IPR008271">
    <property type="entry name" value="Ser/Thr_kinase_AS"/>
</dbReference>
<dbReference type="GO" id="GO:0005634">
    <property type="term" value="C:nucleus"/>
    <property type="evidence" value="ECO:0007669"/>
    <property type="project" value="TreeGrafter"/>
</dbReference>
<evidence type="ECO:0000256" key="3">
    <source>
        <dbReference type="ARBA" id="ARBA00022741"/>
    </source>
</evidence>
<protein>
    <recommendedName>
        <fullName evidence="7">Protein kinase domain-containing protein</fullName>
    </recommendedName>
</protein>
<dbReference type="EMBL" id="AZBU02000006">
    <property type="protein sequence ID" value="TKR72850.1"/>
    <property type="molecule type" value="Genomic_DNA"/>
</dbReference>
<dbReference type="PANTHER" id="PTHR24345:SF0">
    <property type="entry name" value="CELL CYCLE SERINE_THREONINE-PROTEIN KINASE CDC5_MSD2"/>
    <property type="match status" value="1"/>
</dbReference>
<dbReference type="PANTHER" id="PTHR24345">
    <property type="entry name" value="SERINE/THREONINE-PROTEIN KINASE PLK"/>
    <property type="match status" value="1"/>
</dbReference>
<dbReference type="InterPro" id="IPR000719">
    <property type="entry name" value="Prot_kinase_dom"/>
</dbReference>
<dbReference type="Proteomes" id="UP000298663">
    <property type="component" value="Unassembled WGS sequence"/>
</dbReference>
<keyword evidence="2" id="KW-0808">Transferase</keyword>
<evidence type="ECO:0000256" key="2">
    <source>
        <dbReference type="ARBA" id="ARBA00022679"/>
    </source>
</evidence>
<dbReference type="InterPro" id="IPR017441">
    <property type="entry name" value="Protein_kinase_ATP_BS"/>
</dbReference>
<dbReference type="Gene3D" id="1.10.510.10">
    <property type="entry name" value="Transferase(Phosphotransferase) domain 1"/>
    <property type="match status" value="1"/>
</dbReference>
<organism evidence="8 9">
    <name type="scientific">Steinernema carpocapsae</name>
    <name type="common">Entomopathogenic nematode</name>
    <dbReference type="NCBI Taxonomy" id="34508"/>
    <lineage>
        <taxon>Eukaryota</taxon>
        <taxon>Metazoa</taxon>
        <taxon>Ecdysozoa</taxon>
        <taxon>Nematoda</taxon>
        <taxon>Chromadorea</taxon>
        <taxon>Rhabditida</taxon>
        <taxon>Tylenchina</taxon>
        <taxon>Panagrolaimomorpha</taxon>
        <taxon>Strongyloidoidea</taxon>
        <taxon>Steinernematidae</taxon>
        <taxon>Steinernema</taxon>
    </lineage>
</organism>
<keyword evidence="3 6" id="KW-0547">Nucleotide-binding</keyword>
<dbReference type="PROSITE" id="PS00107">
    <property type="entry name" value="PROTEIN_KINASE_ATP"/>
    <property type="match status" value="1"/>
</dbReference>
<evidence type="ECO:0000313" key="8">
    <source>
        <dbReference type="EMBL" id="TKR72850.1"/>
    </source>
</evidence>
<keyword evidence="5 6" id="KW-0067">ATP-binding</keyword>
<dbReference type="STRING" id="34508.A0A4U5MT07"/>
<accession>A0A4U5MT07</accession>
<evidence type="ECO:0000313" key="9">
    <source>
        <dbReference type="Proteomes" id="UP000298663"/>
    </source>
</evidence>
<feature type="binding site" evidence="6">
    <location>
        <position position="252"/>
    </location>
    <ligand>
        <name>ATP</name>
        <dbReference type="ChEBI" id="CHEBI:30616"/>
    </ligand>
</feature>
<dbReference type="Pfam" id="PF00069">
    <property type="entry name" value="Pkinase"/>
    <property type="match status" value="1"/>
</dbReference>
<keyword evidence="4" id="KW-0418">Kinase</keyword>
<dbReference type="SUPFAM" id="SSF56112">
    <property type="entry name" value="Protein kinase-like (PK-like)"/>
    <property type="match status" value="1"/>
</dbReference>
<sequence length="528" mass="59903">MRNPAKNAQIRYKIRPLPLIALTCCRCCCRLFKAVLKSRQQQLSIQTCCRATVAGLVAGGCSNSCCRSCCPATGQQQPRRRQHEFEHPVAVAVAVAVVVAGEFERHIRNVSRIHFSSCETFLNEVVHVYKLKTMLGNVSQVCNQNNANLLTQKQRFHTSNKARIQDNALSRFIRRLCIAFHSFLAIIRAEFQPPQRIFLNLITMDPSEATVPLPSQTTSSGVNYVFSRTLGAGSFGTVCQMISQDGTSIALKVMKNDNLERQQQNRREVAIMMRLTHQNIVQFFAASDVGLSTWIAMEFAAFGTLEQKIYDKRQPYFKIAEIRDLFRQIVSAVKYMHMSKITHCDLKPGNMLLTQGNVVKICDFGLAHWFRLNTHGFEMPGAPDNTNIYGTKPYLGTEAYNSPVKSLGQWSIGTKDDVWSLGITLFVLLNRSYPWLKAVPSDNLYFQYYWFGKLQSKVKISKKTRQVLDSCLRVEELQRPNIQQISLMEYVLPDMPETVECTPFIGHYNVVNLPGNNRRQGVPISQLL</sequence>